<sequence length="52" mass="6118">MVYLTDVRCSSSFWQRSTQAQPGRHNYARALWQYRGRWMDVLPLLSTRSAVA</sequence>
<organism evidence="1">
    <name type="scientific">Arundo donax</name>
    <name type="common">Giant reed</name>
    <name type="synonym">Donax arundinaceus</name>
    <dbReference type="NCBI Taxonomy" id="35708"/>
    <lineage>
        <taxon>Eukaryota</taxon>
        <taxon>Viridiplantae</taxon>
        <taxon>Streptophyta</taxon>
        <taxon>Embryophyta</taxon>
        <taxon>Tracheophyta</taxon>
        <taxon>Spermatophyta</taxon>
        <taxon>Magnoliopsida</taxon>
        <taxon>Liliopsida</taxon>
        <taxon>Poales</taxon>
        <taxon>Poaceae</taxon>
        <taxon>PACMAD clade</taxon>
        <taxon>Arundinoideae</taxon>
        <taxon>Arundineae</taxon>
        <taxon>Arundo</taxon>
    </lineage>
</organism>
<dbReference type="EMBL" id="GBRH01246870">
    <property type="protein sequence ID" value="JAD51025.1"/>
    <property type="molecule type" value="Transcribed_RNA"/>
</dbReference>
<reference evidence="1" key="1">
    <citation type="submission" date="2014-09" db="EMBL/GenBank/DDBJ databases">
        <authorList>
            <person name="Magalhaes I.L.F."/>
            <person name="Oliveira U."/>
            <person name="Santos F.R."/>
            <person name="Vidigal T.H.D.A."/>
            <person name="Brescovit A.D."/>
            <person name="Santos A.J."/>
        </authorList>
    </citation>
    <scope>NUCLEOTIDE SEQUENCE</scope>
    <source>
        <tissue evidence="1">Shoot tissue taken approximately 20 cm above the soil surface</tissue>
    </source>
</reference>
<proteinExistence type="predicted"/>
<reference evidence="1" key="2">
    <citation type="journal article" date="2015" name="Data Brief">
        <title>Shoot transcriptome of the giant reed, Arundo donax.</title>
        <authorList>
            <person name="Barrero R.A."/>
            <person name="Guerrero F.D."/>
            <person name="Moolhuijzen P."/>
            <person name="Goolsby J.A."/>
            <person name="Tidwell J."/>
            <person name="Bellgard S.E."/>
            <person name="Bellgard M.I."/>
        </authorList>
    </citation>
    <scope>NUCLEOTIDE SEQUENCE</scope>
    <source>
        <tissue evidence="1">Shoot tissue taken approximately 20 cm above the soil surface</tissue>
    </source>
</reference>
<evidence type="ECO:0000313" key="1">
    <source>
        <dbReference type="EMBL" id="JAD51025.1"/>
    </source>
</evidence>
<protein>
    <submittedName>
        <fullName evidence="1">Uncharacterized protein</fullName>
    </submittedName>
</protein>
<accession>A0A0A9AQ27</accession>
<name>A0A0A9AQ27_ARUDO</name>
<dbReference type="AlphaFoldDB" id="A0A0A9AQ27"/>